<dbReference type="EC" id="4.1.3.16" evidence="6"/>
<dbReference type="SUPFAM" id="SSF51569">
    <property type="entry name" value="Aldolase"/>
    <property type="match status" value="1"/>
</dbReference>
<evidence type="ECO:0000256" key="1">
    <source>
        <dbReference type="ARBA" id="ARBA00004761"/>
    </source>
</evidence>
<name>C4V5E3_9FIRM</name>
<sequence length="222" mass="23339">MTGLHQELLTERLVAIIRNIPSALLPPTCEALLSGGIRFVEVTLHPGDPAATHDTLHGIEELRRRFDMQLHIGAGTVLTPEAVDAAAGAGAEFILAPNTTPAVIRRAKECGLLTMPGAFTPTEIEHAWTAGADIVKVFPADLLGAPYFKALQGPLPHIPLSAVGGISTDNIAAFLDGGAVVCGIGGNLVNASRAIHGAWDEIRETAAAYCRIVSPWRSTDTM</sequence>
<dbReference type="NCBIfam" id="TIGR01182">
    <property type="entry name" value="eda"/>
    <property type="match status" value="1"/>
</dbReference>
<dbReference type="GO" id="GO:0008700">
    <property type="term" value="F:(R,S)-4-hydroxy-2-oxoglutarate aldolase activity"/>
    <property type="evidence" value="ECO:0007669"/>
    <property type="project" value="UniProtKB-EC"/>
</dbReference>
<dbReference type="PANTHER" id="PTHR30246">
    <property type="entry name" value="2-KETO-3-DEOXY-6-PHOSPHOGLUCONATE ALDOLASE"/>
    <property type="match status" value="1"/>
</dbReference>
<reference evidence="6 7" key="1">
    <citation type="submission" date="2009-04" db="EMBL/GenBank/DDBJ databases">
        <authorList>
            <person name="Qin X."/>
            <person name="Bachman B."/>
            <person name="Battles P."/>
            <person name="Bell A."/>
            <person name="Bess C."/>
            <person name="Bickham C."/>
            <person name="Chaboub L."/>
            <person name="Chen D."/>
            <person name="Coyle M."/>
            <person name="Deiros D.R."/>
            <person name="Dinh H."/>
            <person name="Forbes L."/>
            <person name="Fowler G."/>
            <person name="Francisco L."/>
            <person name="Fu Q."/>
            <person name="Gubbala S."/>
            <person name="Hale W."/>
            <person name="Han Y."/>
            <person name="Hemphill L."/>
            <person name="Highlander S.K."/>
            <person name="Hirani K."/>
            <person name="Hogues M."/>
            <person name="Jackson L."/>
            <person name="Jakkamsetti A."/>
            <person name="Javaid M."/>
            <person name="Jiang H."/>
            <person name="Korchina V."/>
            <person name="Kovar C."/>
            <person name="Lara F."/>
            <person name="Lee S."/>
            <person name="Mata R."/>
            <person name="Mathew T."/>
            <person name="Moen C."/>
            <person name="Morales K."/>
            <person name="Munidasa M."/>
            <person name="Nazareth L."/>
            <person name="Ngo R."/>
            <person name="Nguyen L."/>
            <person name="Okwuonu G."/>
            <person name="Ongeri F."/>
            <person name="Patil S."/>
            <person name="Petrosino J."/>
            <person name="Pham C."/>
            <person name="Pham P."/>
            <person name="Pu L.-L."/>
            <person name="Puazo M."/>
            <person name="Raj R."/>
            <person name="Reid J."/>
            <person name="Rouhana J."/>
            <person name="Saada N."/>
            <person name="Shang Y."/>
            <person name="Simmons D."/>
            <person name="Thornton R."/>
            <person name="Warren J."/>
            <person name="Weissenberger G."/>
            <person name="Zhang J."/>
            <person name="Zhang L."/>
            <person name="Zhou C."/>
            <person name="Zhu D."/>
            <person name="Muzny D."/>
            <person name="Worley K."/>
            <person name="Gibbs R."/>
        </authorList>
    </citation>
    <scope>NUCLEOTIDE SEQUENCE [LARGE SCALE GENOMIC DNA]</scope>
    <source>
        <strain evidence="6 7">ATCC 43531</strain>
    </source>
</reference>
<gene>
    <name evidence="6" type="primary">eda</name>
    <name evidence="6" type="ORF">HMPREF0908_1737</name>
</gene>
<proteinExistence type="inferred from homology"/>
<keyword evidence="4 6" id="KW-0456">Lyase</keyword>
<dbReference type="RefSeq" id="WP_006690471.1">
    <property type="nucleotide sequence ID" value="NZ_GG694006.1"/>
</dbReference>
<comment type="subunit">
    <text evidence="3">Homotrimer.</text>
</comment>
<protein>
    <submittedName>
        <fullName evidence="6">2-dehydro-3-deoxyphosphogluconate aldolase/4-hydroxy-2-oxoglutarate aldolase</fullName>
        <ecNumber evidence="6">4.1.2.14</ecNumber>
        <ecNumber evidence="6">4.1.3.16</ecNumber>
    </submittedName>
</protein>
<dbReference type="HOGENOM" id="CLU_077795_2_0_9"/>
<organism evidence="6 7">
    <name type="scientific">Selenomonas flueggei ATCC 43531</name>
    <dbReference type="NCBI Taxonomy" id="638302"/>
    <lineage>
        <taxon>Bacteria</taxon>
        <taxon>Bacillati</taxon>
        <taxon>Bacillota</taxon>
        <taxon>Negativicutes</taxon>
        <taxon>Selenomonadales</taxon>
        <taxon>Selenomonadaceae</taxon>
        <taxon>Selenomonas</taxon>
    </lineage>
</organism>
<dbReference type="OrthoDB" id="9802667at2"/>
<dbReference type="eggNOG" id="COG0800">
    <property type="taxonomic scope" value="Bacteria"/>
</dbReference>
<dbReference type="GO" id="GO:0008675">
    <property type="term" value="F:2-dehydro-3-deoxy-phosphogluconate aldolase activity"/>
    <property type="evidence" value="ECO:0007669"/>
    <property type="project" value="UniProtKB-EC"/>
</dbReference>
<dbReference type="EC" id="4.1.2.14" evidence="6"/>
<dbReference type="PANTHER" id="PTHR30246:SF1">
    <property type="entry name" value="2-DEHYDRO-3-DEOXY-6-PHOSPHOGALACTONATE ALDOLASE-RELATED"/>
    <property type="match status" value="1"/>
</dbReference>
<evidence type="ECO:0000256" key="3">
    <source>
        <dbReference type="ARBA" id="ARBA00011233"/>
    </source>
</evidence>
<accession>C4V5E3</accession>
<evidence type="ECO:0000313" key="6">
    <source>
        <dbReference type="EMBL" id="EEQ47948.1"/>
    </source>
</evidence>
<comment type="caution">
    <text evidence="6">The sequence shown here is derived from an EMBL/GenBank/DDBJ whole genome shotgun (WGS) entry which is preliminary data.</text>
</comment>
<dbReference type="AlphaFoldDB" id="C4V5E3"/>
<evidence type="ECO:0000256" key="5">
    <source>
        <dbReference type="ARBA" id="ARBA00023277"/>
    </source>
</evidence>
<dbReference type="InterPro" id="IPR000887">
    <property type="entry name" value="Aldlse_KDPG_KHG"/>
</dbReference>
<dbReference type="EMBL" id="ACLA01000024">
    <property type="protein sequence ID" value="EEQ47948.1"/>
    <property type="molecule type" value="Genomic_DNA"/>
</dbReference>
<comment type="similarity">
    <text evidence="2">Belongs to the KHG/KDPG aldolase family.</text>
</comment>
<dbReference type="Pfam" id="PF01081">
    <property type="entry name" value="Aldolase"/>
    <property type="match status" value="1"/>
</dbReference>
<dbReference type="InterPro" id="IPR013785">
    <property type="entry name" value="Aldolase_TIM"/>
</dbReference>
<dbReference type="Gene3D" id="3.20.20.70">
    <property type="entry name" value="Aldolase class I"/>
    <property type="match status" value="1"/>
</dbReference>
<dbReference type="STRING" id="638302.HMPREF0908_1737"/>
<dbReference type="CDD" id="cd00452">
    <property type="entry name" value="KDPG_aldolase"/>
    <property type="match status" value="1"/>
</dbReference>
<evidence type="ECO:0000256" key="2">
    <source>
        <dbReference type="ARBA" id="ARBA00006906"/>
    </source>
</evidence>
<comment type="pathway">
    <text evidence="1">Carbohydrate acid metabolism.</text>
</comment>
<keyword evidence="7" id="KW-1185">Reference proteome</keyword>
<evidence type="ECO:0000256" key="4">
    <source>
        <dbReference type="ARBA" id="ARBA00023239"/>
    </source>
</evidence>
<dbReference type="Proteomes" id="UP000005309">
    <property type="component" value="Unassembled WGS sequence"/>
</dbReference>
<evidence type="ECO:0000313" key="7">
    <source>
        <dbReference type="Proteomes" id="UP000005309"/>
    </source>
</evidence>
<keyword evidence="5" id="KW-0119">Carbohydrate metabolism</keyword>